<feature type="domain" description="C2H2-type" evidence="8">
    <location>
        <begin position="752"/>
        <end position="779"/>
    </location>
</feature>
<dbReference type="Gene3D" id="3.30.160.60">
    <property type="entry name" value="Classic Zinc Finger"/>
    <property type="match status" value="3"/>
</dbReference>
<evidence type="ECO:0000256" key="6">
    <source>
        <dbReference type="SAM" id="MobiDB-lite"/>
    </source>
</evidence>
<keyword evidence="1" id="KW-0479">Metal-binding</keyword>
<comment type="caution">
    <text evidence="9">The sequence shown here is derived from an EMBL/GenBank/DDBJ whole genome shotgun (WGS) entry which is preliminary data.</text>
</comment>
<organism evidence="9 10">
    <name type="scientific">Aldrovandia affinis</name>
    <dbReference type="NCBI Taxonomy" id="143900"/>
    <lineage>
        <taxon>Eukaryota</taxon>
        <taxon>Metazoa</taxon>
        <taxon>Chordata</taxon>
        <taxon>Craniata</taxon>
        <taxon>Vertebrata</taxon>
        <taxon>Euteleostomi</taxon>
        <taxon>Actinopterygii</taxon>
        <taxon>Neopterygii</taxon>
        <taxon>Teleostei</taxon>
        <taxon>Notacanthiformes</taxon>
        <taxon>Halosauridae</taxon>
        <taxon>Aldrovandia</taxon>
    </lineage>
</organism>
<dbReference type="Proteomes" id="UP001221898">
    <property type="component" value="Unassembled WGS sequence"/>
</dbReference>
<evidence type="ECO:0000259" key="8">
    <source>
        <dbReference type="PROSITE" id="PS50157"/>
    </source>
</evidence>
<evidence type="ECO:0000256" key="2">
    <source>
        <dbReference type="ARBA" id="ARBA00022737"/>
    </source>
</evidence>
<dbReference type="PROSITE" id="PS50157">
    <property type="entry name" value="ZINC_FINGER_C2H2_2"/>
    <property type="match status" value="3"/>
</dbReference>
<dbReference type="GO" id="GO:0008270">
    <property type="term" value="F:zinc ion binding"/>
    <property type="evidence" value="ECO:0007669"/>
    <property type="project" value="UniProtKB-KW"/>
</dbReference>
<dbReference type="PANTHER" id="PTHR24403">
    <property type="entry name" value="ZINC FINGER PROTEIN"/>
    <property type="match status" value="1"/>
</dbReference>
<dbReference type="EMBL" id="JAINUG010000003">
    <property type="protein sequence ID" value="KAJ8417860.1"/>
    <property type="molecule type" value="Genomic_DNA"/>
</dbReference>
<keyword evidence="2" id="KW-0677">Repeat</keyword>
<protein>
    <recommendedName>
        <fullName evidence="8">C2H2-type domain-containing protein</fullName>
    </recommendedName>
</protein>
<keyword evidence="10" id="KW-1185">Reference proteome</keyword>
<sequence length="948" mass="103090">MRLLLLTLFCLSYLTRKGGKVQSLPCIKDQIVQNCQIILCSLPSDMEETGGGVVLVSHTKGQQGAVFASEAVVAVDTDLQQHNSDNGQKVCRQAEDSLFQVIKKLSKIVEKHPRRCPVSGRKRPRLPCGPIAVLGSQDESGRTPLKKAKDPEGYLAEGALERTVTLYQCSLCSFTCLTLPLLKDHLQQHNQPQSNIILACSECSFISGQQMELEAHIRVHLGTGDMRKKAIWEPPSDVGKEQDYPGEEMGGIQVVKDANASSGNKEDEPTKKKWYSQERYGTYKCLICSYVCEQQRMLKTHAWKHAGLVDCSYPIFEDGPEEPSAPTMTPPSLPEEAAVVLAVPSEGKSAAEAVPGFVVMEEPAVEVRVTMETDAEQDLPGSDSLLSSVQEIINSSPDTKEHRSVIVEHLPGAREPPASALFLIPPGMGVNTRPLEEEEEVDEVSEAQEEEAPEVVVTDEDVPPARRRTQSESLRLHSLAAEALAAMPMRASKAASANGGLAAGPCAQNPDSGLAASSLQKPSCPSEGPANSAMAGSDPHARSGQAAAEGPAKAGISLSLLTVIEKLRERTNENASDEDILRELRGDAGLQPGDEADLPEGGLLEVHRGSDRPYRCCCYASANQGRAKQHLRAHGQRQPCQGPVCEHVARDSKDLEDHKVRMHSCKPCREAACYKSQLRNHEEDQHGGVGSSAAVAPVTETMVTSEDSLEKTTVMEASQAQKMYRCDVCDFTSSTYVGVRNHRRIHNSEKPYKCCSCDFATANMNSLKSHMRRHPQEHQTVQLLEQYRCSLCGYVCSHPPSLKSHMWKHAGDQNYNYEQVTRAIDQAISQSGRALGVAQNPVPEVEPLDRAFVAEDRAEKTLPGSDLSRRASDHVGAGGAGMAAEANGTLVYPGTTGAEYCMLLFCCCICGFESPSKERIMEHMRDHEGEIISIILSKDQLAVPPAGH</sequence>
<keyword evidence="7" id="KW-0732">Signal</keyword>
<dbReference type="AlphaFoldDB" id="A0AAD7TBH0"/>
<dbReference type="InterPro" id="IPR013087">
    <property type="entry name" value="Znf_C2H2_type"/>
</dbReference>
<evidence type="ECO:0000313" key="10">
    <source>
        <dbReference type="Proteomes" id="UP001221898"/>
    </source>
</evidence>
<gene>
    <name evidence="9" type="ORF">AAFF_G00227030</name>
</gene>
<feature type="compositionally biased region" description="Acidic residues" evidence="6">
    <location>
        <begin position="436"/>
        <end position="462"/>
    </location>
</feature>
<dbReference type="PANTHER" id="PTHR24403:SF74">
    <property type="entry name" value="ZINC FINGER PROTEIN 507"/>
    <property type="match status" value="1"/>
</dbReference>
<accession>A0AAD7TBH0</accession>
<keyword evidence="3 5" id="KW-0863">Zinc-finger</keyword>
<name>A0AAD7TBH0_9TELE</name>
<feature type="domain" description="C2H2-type" evidence="8">
    <location>
        <begin position="724"/>
        <end position="751"/>
    </location>
</feature>
<evidence type="ECO:0000256" key="5">
    <source>
        <dbReference type="PROSITE-ProRule" id="PRU00042"/>
    </source>
</evidence>
<dbReference type="GO" id="GO:0005634">
    <property type="term" value="C:nucleus"/>
    <property type="evidence" value="ECO:0007669"/>
    <property type="project" value="TreeGrafter"/>
</dbReference>
<keyword evidence="4" id="KW-0862">Zinc</keyword>
<feature type="chain" id="PRO_5042137946" description="C2H2-type domain-containing protein" evidence="7">
    <location>
        <begin position="20"/>
        <end position="948"/>
    </location>
</feature>
<evidence type="ECO:0000256" key="4">
    <source>
        <dbReference type="ARBA" id="ARBA00022833"/>
    </source>
</evidence>
<evidence type="ECO:0000313" key="9">
    <source>
        <dbReference type="EMBL" id="KAJ8417860.1"/>
    </source>
</evidence>
<evidence type="ECO:0000256" key="3">
    <source>
        <dbReference type="ARBA" id="ARBA00022771"/>
    </source>
</evidence>
<dbReference type="GO" id="GO:0045944">
    <property type="term" value="P:positive regulation of transcription by RNA polymerase II"/>
    <property type="evidence" value="ECO:0007669"/>
    <property type="project" value="TreeGrafter"/>
</dbReference>
<feature type="region of interest" description="Disordered" evidence="6">
    <location>
        <begin position="429"/>
        <end position="474"/>
    </location>
</feature>
<dbReference type="InterPro" id="IPR036236">
    <property type="entry name" value="Znf_C2H2_sf"/>
</dbReference>
<dbReference type="SMART" id="SM00355">
    <property type="entry name" value="ZnF_C2H2"/>
    <property type="match status" value="8"/>
</dbReference>
<dbReference type="InterPro" id="IPR050688">
    <property type="entry name" value="Zinc_finger/UBP_domain"/>
</dbReference>
<reference evidence="9" key="1">
    <citation type="journal article" date="2023" name="Science">
        <title>Genome structures resolve the early diversification of teleost fishes.</title>
        <authorList>
            <person name="Parey E."/>
            <person name="Louis A."/>
            <person name="Montfort J."/>
            <person name="Bouchez O."/>
            <person name="Roques C."/>
            <person name="Iampietro C."/>
            <person name="Lluch J."/>
            <person name="Castinel A."/>
            <person name="Donnadieu C."/>
            <person name="Desvignes T."/>
            <person name="Floi Bucao C."/>
            <person name="Jouanno E."/>
            <person name="Wen M."/>
            <person name="Mejri S."/>
            <person name="Dirks R."/>
            <person name="Jansen H."/>
            <person name="Henkel C."/>
            <person name="Chen W.J."/>
            <person name="Zahm M."/>
            <person name="Cabau C."/>
            <person name="Klopp C."/>
            <person name="Thompson A.W."/>
            <person name="Robinson-Rechavi M."/>
            <person name="Braasch I."/>
            <person name="Lecointre G."/>
            <person name="Bobe J."/>
            <person name="Postlethwait J.H."/>
            <person name="Berthelot C."/>
            <person name="Roest Crollius H."/>
            <person name="Guiguen Y."/>
        </authorList>
    </citation>
    <scope>NUCLEOTIDE SEQUENCE</scope>
    <source>
        <strain evidence="9">NC1722</strain>
    </source>
</reference>
<feature type="compositionally biased region" description="Polar residues" evidence="6">
    <location>
        <begin position="511"/>
        <end position="523"/>
    </location>
</feature>
<feature type="domain" description="C2H2-type" evidence="8">
    <location>
        <begin position="787"/>
        <end position="814"/>
    </location>
</feature>
<evidence type="ECO:0000256" key="1">
    <source>
        <dbReference type="ARBA" id="ARBA00022723"/>
    </source>
</evidence>
<feature type="region of interest" description="Disordered" evidence="6">
    <location>
        <begin position="511"/>
        <end position="551"/>
    </location>
</feature>
<dbReference type="PROSITE" id="PS00028">
    <property type="entry name" value="ZINC_FINGER_C2H2_1"/>
    <property type="match status" value="3"/>
</dbReference>
<dbReference type="SUPFAM" id="SSF57667">
    <property type="entry name" value="beta-beta-alpha zinc fingers"/>
    <property type="match status" value="3"/>
</dbReference>
<feature type="signal peptide" evidence="7">
    <location>
        <begin position="1"/>
        <end position="19"/>
    </location>
</feature>
<proteinExistence type="predicted"/>
<evidence type="ECO:0000256" key="7">
    <source>
        <dbReference type="SAM" id="SignalP"/>
    </source>
</evidence>